<protein>
    <submittedName>
        <fullName evidence="2">Thiamine transport system substrate-binding protein</fullName>
    </submittedName>
</protein>
<reference evidence="2" key="1">
    <citation type="submission" date="2016-11" db="EMBL/GenBank/DDBJ databases">
        <authorList>
            <person name="Varghese N."/>
            <person name="Submissions S."/>
        </authorList>
    </citation>
    <scope>NUCLEOTIDE SEQUENCE [LARGE SCALE GENOMIC DNA]</scope>
    <source>
        <strain evidence="2">DSM 16785</strain>
    </source>
</reference>
<dbReference type="GO" id="GO:0030975">
    <property type="term" value="F:thiamine binding"/>
    <property type="evidence" value="ECO:0007669"/>
    <property type="project" value="InterPro"/>
</dbReference>
<dbReference type="RefSeq" id="WP_072862916.1">
    <property type="nucleotide sequence ID" value="NZ_FQUI01000004.1"/>
</dbReference>
<dbReference type="STRING" id="1122195.SAMN02745164_00401"/>
<dbReference type="PANTHER" id="PTHR30006:SF2">
    <property type="entry name" value="ABC TRANSPORTER SUBSTRATE-BINDING PROTEIN"/>
    <property type="match status" value="1"/>
</dbReference>
<dbReference type="Pfam" id="PF01547">
    <property type="entry name" value="SBP_bac_1"/>
    <property type="match status" value="1"/>
</dbReference>
<organism evidence="2 3">
    <name type="scientific">Marinitoga hydrogenitolerans (strain DSM 16785 / JCM 12826 / AT1271)</name>
    <dbReference type="NCBI Taxonomy" id="1122195"/>
    <lineage>
        <taxon>Bacteria</taxon>
        <taxon>Thermotogati</taxon>
        <taxon>Thermotogota</taxon>
        <taxon>Thermotogae</taxon>
        <taxon>Petrotogales</taxon>
        <taxon>Petrotogaceae</taxon>
        <taxon>Marinitoga</taxon>
    </lineage>
</organism>
<dbReference type="CDD" id="cd13545">
    <property type="entry name" value="PBP2_TbpA"/>
    <property type="match status" value="1"/>
</dbReference>
<dbReference type="GO" id="GO:0015888">
    <property type="term" value="P:thiamine transport"/>
    <property type="evidence" value="ECO:0007669"/>
    <property type="project" value="InterPro"/>
</dbReference>
<keyword evidence="3" id="KW-1185">Reference proteome</keyword>
<dbReference type="NCBIfam" id="TIGR01254">
    <property type="entry name" value="sfuA"/>
    <property type="match status" value="1"/>
</dbReference>
<gene>
    <name evidence="2" type="ORF">SAMN02745164_00401</name>
</gene>
<evidence type="ECO:0000256" key="1">
    <source>
        <dbReference type="ARBA" id="ARBA00022729"/>
    </source>
</evidence>
<dbReference type="AlphaFoldDB" id="A0A1M4TCX1"/>
<dbReference type="Proteomes" id="UP000184334">
    <property type="component" value="Unassembled WGS sequence"/>
</dbReference>
<keyword evidence="1" id="KW-0732">Signal</keyword>
<accession>A0A1M4TCX1</accession>
<dbReference type="Gene3D" id="3.40.190.10">
    <property type="entry name" value="Periplasmic binding protein-like II"/>
    <property type="match status" value="2"/>
</dbReference>
<proteinExistence type="predicted"/>
<dbReference type="OrthoDB" id="9769319at2"/>
<dbReference type="InterPro" id="IPR005948">
    <property type="entry name" value="ThiB-like"/>
</dbReference>
<comment type="caution">
    <text evidence="2">The sequence shown here is derived from an EMBL/GenBank/DDBJ whole genome shotgun (WGS) entry which is preliminary data.</text>
</comment>
<dbReference type="EMBL" id="FQUI01000004">
    <property type="protein sequence ID" value="SHE42331.1"/>
    <property type="molecule type" value="Genomic_DNA"/>
</dbReference>
<dbReference type="InterPro" id="IPR006059">
    <property type="entry name" value="SBP"/>
</dbReference>
<sequence>MKKVLMVLMSLFVIGIIFSDALTVYVYDSLDWIKKGTVQKFEKMYGIDVNVVVLGDGGNVLARLKLEKNNPKADVVIGLDQSLSVLAIKEKLIIPYKPLNINKIKNMDLLYDKTYYLTPYDYGAIAIVYDPEKIKSIPESFEDLTKLNKKLIIQDPRTSSTGQAFLLWTIAVYKEQWKDFWKRLKPAILTVTPGWSEAFAKFESGEAPMMVSYATDGAYSYYYYNSTKYKAFIPKEGAYVQIEGAGIVKGTKHLELAKRFIEFLLFDDFQKEIPLNQWMFPVVNTELPEAFKYAIIPDKVVTVKPEEIDKNMEKWLEEWEEIMLQ</sequence>
<dbReference type="SUPFAM" id="SSF53850">
    <property type="entry name" value="Periplasmic binding protein-like II"/>
    <property type="match status" value="1"/>
</dbReference>
<evidence type="ECO:0000313" key="3">
    <source>
        <dbReference type="Proteomes" id="UP000184334"/>
    </source>
</evidence>
<name>A0A1M4TCX1_MARH1</name>
<evidence type="ECO:0000313" key="2">
    <source>
        <dbReference type="EMBL" id="SHE42331.1"/>
    </source>
</evidence>
<dbReference type="PANTHER" id="PTHR30006">
    <property type="entry name" value="THIAMINE-BINDING PERIPLASMIC PROTEIN-RELATED"/>
    <property type="match status" value="1"/>
</dbReference>